<gene>
    <name evidence="3" type="ORF">BKCO1_8000154</name>
</gene>
<dbReference type="GeneID" id="31019514"/>
<dbReference type="PANTHER" id="PTHR13774">
    <property type="entry name" value="PHENAZINE BIOSYNTHESIS PROTEIN"/>
    <property type="match status" value="1"/>
</dbReference>
<dbReference type="PIRSF" id="PIRSF016184">
    <property type="entry name" value="PhzC_PhzF"/>
    <property type="match status" value="1"/>
</dbReference>
<evidence type="ECO:0000256" key="2">
    <source>
        <dbReference type="SAM" id="MobiDB-lite"/>
    </source>
</evidence>
<dbReference type="RefSeq" id="XP_020133447.1">
    <property type="nucleotide sequence ID" value="XM_020279252.1"/>
</dbReference>
<dbReference type="GO" id="GO:0005737">
    <property type="term" value="C:cytoplasm"/>
    <property type="evidence" value="ECO:0007669"/>
    <property type="project" value="TreeGrafter"/>
</dbReference>
<evidence type="ECO:0000256" key="1">
    <source>
        <dbReference type="PIRSR" id="PIRSR016184-1"/>
    </source>
</evidence>
<dbReference type="GO" id="GO:0016853">
    <property type="term" value="F:isomerase activity"/>
    <property type="evidence" value="ECO:0007669"/>
    <property type="project" value="TreeGrafter"/>
</dbReference>
<dbReference type="NCBIfam" id="TIGR00654">
    <property type="entry name" value="PhzF_family"/>
    <property type="match status" value="1"/>
</dbReference>
<dbReference type="EMBL" id="MNUE01000008">
    <property type="protein sequence ID" value="OJD37206.1"/>
    <property type="molecule type" value="Genomic_DNA"/>
</dbReference>
<feature type="compositionally biased region" description="Low complexity" evidence="2">
    <location>
        <begin position="1"/>
        <end position="18"/>
    </location>
</feature>
<dbReference type="STRING" id="236234.A0A1J9R6Q0"/>
<name>A0A1J9R6Q0_9PEZI</name>
<dbReference type="AlphaFoldDB" id="A0A1J9R6Q0"/>
<proteinExistence type="predicted"/>
<dbReference type="Gene3D" id="3.10.310.10">
    <property type="entry name" value="Diaminopimelate Epimerase, Chain A, domain 1"/>
    <property type="match status" value="2"/>
</dbReference>
<accession>A0A1J9R6Q0</accession>
<dbReference type="Pfam" id="PF02567">
    <property type="entry name" value="PhzC-PhzF"/>
    <property type="match status" value="1"/>
</dbReference>
<comment type="caution">
    <text evidence="3">The sequence shown here is derived from an EMBL/GenBank/DDBJ whole genome shotgun (WGS) entry which is preliminary data.</text>
</comment>
<protein>
    <submittedName>
        <fullName evidence="3">Phenazine biosynthesis protein</fullName>
    </submittedName>
</protein>
<evidence type="ECO:0000313" key="3">
    <source>
        <dbReference type="EMBL" id="OJD37206.1"/>
    </source>
</evidence>
<keyword evidence="4" id="KW-1185">Reference proteome</keyword>
<evidence type="ECO:0000313" key="4">
    <source>
        <dbReference type="Proteomes" id="UP000183809"/>
    </source>
</evidence>
<dbReference type="InterPro" id="IPR003719">
    <property type="entry name" value="Phenazine_PhzF-like"/>
</dbReference>
<dbReference type="SUPFAM" id="SSF54506">
    <property type="entry name" value="Diaminopimelate epimerase-like"/>
    <property type="match status" value="1"/>
</dbReference>
<organism evidence="3 4">
    <name type="scientific">Diplodia corticola</name>
    <dbReference type="NCBI Taxonomy" id="236234"/>
    <lineage>
        <taxon>Eukaryota</taxon>
        <taxon>Fungi</taxon>
        <taxon>Dikarya</taxon>
        <taxon>Ascomycota</taxon>
        <taxon>Pezizomycotina</taxon>
        <taxon>Dothideomycetes</taxon>
        <taxon>Dothideomycetes incertae sedis</taxon>
        <taxon>Botryosphaeriales</taxon>
        <taxon>Botryosphaeriaceae</taxon>
        <taxon>Diplodia</taxon>
    </lineage>
</organism>
<dbReference type="Proteomes" id="UP000183809">
    <property type="component" value="Unassembled WGS sequence"/>
</dbReference>
<feature type="region of interest" description="Disordered" evidence="2">
    <location>
        <begin position="1"/>
        <end position="20"/>
    </location>
</feature>
<dbReference type="OrthoDB" id="412383at2759"/>
<feature type="active site" evidence="1">
    <location>
        <position position="75"/>
    </location>
</feature>
<sequence>MPSTAISTATDASSSMSSGLGMPPMAATHLRYHTLDVFTRQRFAGNPLAVVQIPGDVALSQGQKLLIAREFNFSETVFLHERQGGETTWKIDIFITTAEIPFAGHPTIGAACLVLSQMPGYADAAGMIQGKFLTKAGEVRLKYSTTEGTATADIPHNVHIHRGTLSRPRLLEMQPSIAMLFSPTMPRVPEQMPVVSIVKGMTFALIEVDSLATLSAAVPGAFAVDVALDKDWDQSFVALYFYFRLPDSADSTRNLRTRMIEGGLEDPATGSAASALACFLSLAEGVTGQRLRYGITQGMEMGRTSEIGVQVALGKTEREVESVQLSGAVVEVMEGRLAV</sequence>
<reference evidence="3 4" key="1">
    <citation type="submission" date="2016-10" db="EMBL/GenBank/DDBJ databases">
        <title>Proteomics and genomics reveal pathogen-plant mechanisms compatible with a hemibiotrophic lifestyle of Diplodia corticola.</title>
        <authorList>
            <person name="Fernandes I."/>
            <person name="De Jonge R."/>
            <person name="Van De Peer Y."/>
            <person name="Devreese B."/>
            <person name="Alves A."/>
            <person name="Esteves A.C."/>
        </authorList>
    </citation>
    <scope>NUCLEOTIDE SEQUENCE [LARGE SCALE GENOMIC DNA]</scope>
    <source>
        <strain evidence="3 4">CBS 112549</strain>
    </source>
</reference>
<dbReference type="PANTHER" id="PTHR13774:SF32">
    <property type="entry name" value="ANTISENSE-ENHANCING SEQUENCE 1"/>
    <property type="match status" value="1"/>
</dbReference>